<name>A0A699XGA5_TANCI</name>
<accession>A0A699XGA5</accession>
<reference evidence="1" key="1">
    <citation type="journal article" date="2019" name="Sci. Rep.">
        <title>Draft genome of Tanacetum cinerariifolium, the natural source of mosquito coil.</title>
        <authorList>
            <person name="Yamashiro T."/>
            <person name="Shiraishi A."/>
            <person name="Satake H."/>
            <person name="Nakayama K."/>
        </authorList>
    </citation>
    <scope>NUCLEOTIDE SEQUENCE</scope>
</reference>
<sequence>SHDVAADRAHGRAAGQARGGSAVIDLVVRGHATNREVGLADAGGHTARLQQPVVAGIRTAQRKAEDVHGLVGAGVLVGEGRAGAAGDRDL</sequence>
<evidence type="ECO:0000313" key="1">
    <source>
        <dbReference type="EMBL" id="GFD56906.1"/>
    </source>
</evidence>
<dbReference type="AlphaFoldDB" id="A0A699XGA5"/>
<proteinExistence type="predicted"/>
<organism evidence="1">
    <name type="scientific">Tanacetum cinerariifolium</name>
    <name type="common">Dalmatian daisy</name>
    <name type="synonym">Chrysanthemum cinerariifolium</name>
    <dbReference type="NCBI Taxonomy" id="118510"/>
    <lineage>
        <taxon>Eukaryota</taxon>
        <taxon>Viridiplantae</taxon>
        <taxon>Streptophyta</taxon>
        <taxon>Embryophyta</taxon>
        <taxon>Tracheophyta</taxon>
        <taxon>Spermatophyta</taxon>
        <taxon>Magnoliopsida</taxon>
        <taxon>eudicotyledons</taxon>
        <taxon>Gunneridae</taxon>
        <taxon>Pentapetalae</taxon>
        <taxon>asterids</taxon>
        <taxon>campanulids</taxon>
        <taxon>Asterales</taxon>
        <taxon>Asteraceae</taxon>
        <taxon>Asteroideae</taxon>
        <taxon>Anthemideae</taxon>
        <taxon>Anthemidinae</taxon>
        <taxon>Tanacetum</taxon>
    </lineage>
</organism>
<protein>
    <submittedName>
        <fullName evidence="1">Uncharacterized protein</fullName>
    </submittedName>
</protein>
<feature type="non-terminal residue" evidence="1">
    <location>
        <position position="1"/>
    </location>
</feature>
<feature type="non-terminal residue" evidence="1">
    <location>
        <position position="90"/>
    </location>
</feature>
<gene>
    <name evidence="1" type="ORF">Tci_928875</name>
</gene>
<comment type="caution">
    <text evidence="1">The sequence shown here is derived from an EMBL/GenBank/DDBJ whole genome shotgun (WGS) entry which is preliminary data.</text>
</comment>
<dbReference type="EMBL" id="BKCJ011834718">
    <property type="protein sequence ID" value="GFD56906.1"/>
    <property type="molecule type" value="Genomic_DNA"/>
</dbReference>